<dbReference type="InterPro" id="IPR031940">
    <property type="entry name" value="DUF4772"/>
</dbReference>
<organism evidence="2 3">
    <name type="scientific">Caligus rogercresseyi</name>
    <name type="common">Sea louse</name>
    <dbReference type="NCBI Taxonomy" id="217165"/>
    <lineage>
        <taxon>Eukaryota</taxon>
        <taxon>Metazoa</taxon>
        <taxon>Ecdysozoa</taxon>
        <taxon>Arthropoda</taxon>
        <taxon>Crustacea</taxon>
        <taxon>Multicrustacea</taxon>
        <taxon>Hexanauplia</taxon>
        <taxon>Copepoda</taxon>
        <taxon>Siphonostomatoida</taxon>
        <taxon>Caligidae</taxon>
        <taxon>Caligus</taxon>
    </lineage>
</organism>
<proteinExistence type="predicted"/>
<dbReference type="CDD" id="cd04508">
    <property type="entry name" value="Tudor_SF"/>
    <property type="match status" value="1"/>
</dbReference>
<sequence>MSTGKRLAKRSIIGSRIAASWDDGKYYPGIIMGVSNGGIYTIKYDGGGSKEKKGTDLIGPAFKA</sequence>
<evidence type="ECO:0000313" key="3">
    <source>
        <dbReference type="Proteomes" id="UP000595437"/>
    </source>
</evidence>
<dbReference type="Pfam" id="PF15997">
    <property type="entry name" value="DUF4772"/>
    <property type="match status" value="1"/>
</dbReference>
<dbReference type="AlphaFoldDB" id="A0A7T8KKM4"/>
<dbReference type="EMBL" id="CP045891">
    <property type="protein sequence ID" value="QQP57458.1"/>
    <property type="molecule type" value="Genomic_DNA"/>
</dbReference>
<name>A0A7T8KKM4_CALRO</name>
<dbReference type="Gene3D" id="2.30.30.140">
    <property type="match status" value="1"/>
</dbReference>
<feature type="domain" description="DUF4772" evidence="1">
    <location>
        <begin position="5"/>
        <end position="32"/>
    </location>
</feature>
<evidence type="ECO:0000313" key="2">
    <source>
        <dbReference type="EMBL" id="QQP57458.1"/>
    </source>
</evidence>
<dbReference type="SUPFAM" id="SSF63748">
    <property type="entry name" value="Tudor/PWWP/MBT"/>
    <property type="match status" value="1"/>
</dbReference>
<gene>
    <name evidence="2" type="ORF">FKW44_002464</name>
</gene>
<evidence type="ECO:0000259" key="1">
    <source>
        <dbReference type="Pfam" id="PF15997"/>
    </source>
</evidence>
<reference evidence="3" key="1">
    <citation type="submission" date="2021-01" db="EMBL/GenBank/DDBJ databases">
        <title>Caligus Genome Assembly.</title>
        <authorList>
            <person name="Gallardo-Escarate C."/>
        </authorList>
    </citation>
    <scope>NUCLEOTIDE SEQUENCE [LARGE SCALE GENOMIC DNA]</scope>
</reference>
<keyword evidence="3" id="KW-1185">Reference proteome</keyword>
<dbReference type="OrthoDB" id="5950721at2759"/>
<accession>A0A7T8KKM4</accession>
<protein>
    <recommendedName>
        <fullName evidence="1">DUF4772 domain-containing protein</fullName>
    </recommendedName>
</protein>
<dbReference type="Proteomes" id="UP000595437">
    <property type="component" value="Chromosome 2"/>
</dbReference>